<comment type="caution">
    <text evidence="2">The sequence shown here is derived from an EMBL/GenBank/DDBJ whole genome shotgun (WGS) entry which is preliminary data.</text>
</comment>
<keyword evidence="3" id="KW-1185">Reference proteome</keyword>
<dbReference type="EMBL" id="JAKNSF020000032">
    <property type="protein sequence ID" value="KAK7728707.1"/>
    <property type="molecule type" value="Genomic_DNA"/>
</dbReference>
<dbReference type="PANTHER" id="PTHR10039">
    <property type="entry name" value="AMELOGENIN"/>
    <property type="match status" value="1"/>
</dbReference>
<sequence length="261" mass="29509">MIELAPIYFGAMGFQAQAKQCYLLQLRSIVNEPTPGEMEDALDSMSKDLTGAFEDTISRIKSLPKNRAQLGMDVLMWLCHARRVMSTEELSDALAFRKGRGSKLSKYRPSLSMILECCHGLVIPSADTGYIELAHYSIQEYLQSHWPDLFPSFEQQLASTGLGYLMLEEFRRGPEAIETSYQLIKKRLRDFPFASYAAHFWNHHITNVQAAEEIGPILIDSVYDAGAIASSVQIGRFERGFRSIYVDPRECLSRTPMHNAS</sequence>
<evidence type="ECO:0000259" key="1">
    <source>
        <dbReference type="Pfam" id="PF22939"/>
    </source>
</evidence>
<organism evidence="2 3">
    <name type="scientific">Diaporthe eres</name>
    <name type="common">Phomopsis oblonga</name>
    <dbReference type="NCBI Taxonomy" id="83184"/>
    <lineage>
        <taxon>Eukaryota</taxon>
        <taxon>Fungi</taxon>
        <taxon>Dikarya</taxon>
        <taxon>Ascomycota</taxon>
        <taxon>Pezizomycotina</taxon>
        <taxon>Sordariomycetes</taxon>
        <taxon>Sordariomycetidae</taxon>
        <taxon>Diaporthales</taxon>
        <taxon>Diaporthaceae</taxon>
        <taxon>Diaporthe</taxon>
        <taxon>Diaporthe eres species complex</taxon>
    </lineage>
</organism>
<name>A0ABR1P8J7_DIAER</name>
<dbReference type="Proteomes" id="UP001430848">
    <property type="component" value="Unassembled WGS sequence"/>
</dbReference>
<reference evidence="2 3" key="1">
    <citation type="submission" date="2024-02" db="EMBL/GenBank/DDBJ databases">
        <title>De novo assembly and annotation of 12 fungi associated with fruit tree decline syndrome in Ontario, Canada.</title>
        <authorList>
            <person name="Sulman M."/>
            <person name="Ellouze W."/>
            <person name="Ilyukhin E."/>
        </authorList>
    </citation>
    <scope>NUCLEOTIDE SEQUENCE [LARGE SCALE GENOMIC DNA]</scope>
    <source>
        <strain evidence="2 3">M169</strain>
    </source>
</reference>
<dbReference type="PANTHER" id="PTHR10039:SF15">
    <property type="entry name" value="NACHT DOMAIN-CONTAINING PROTEIN"/>
    <property type="match status" value="1"/>
</dbReference>
<dbReference type="InterPro" id="IPR054471">
    <property type="entry name" value="GPIID_WHD"/>
</dbReference>
<accession>A0ABR1P8J7</accession>
<gene>
    <name evidence="2" type="ORF">SLS63_006568</name>
</gene>
<evidence type="ECO:0000313" key="2">
    <source>
        <dbReference type="EMBL" id="KAK7728707.1"/>
    </source>
</evidence>
<proteinExistence type="predicted"/>
<feature type="domain" description="GPI inositol-deacylase winged helix" evidence="1">
    <location>
        <begin position="71"/>
        <end position="144"/>
    </location>
</feature>
<protein>
    <recommendedName>
        <fullName evidence="1">GPI inositol-deacylase winged helix domain-containing protein</fullName>
    </recommendedName>
</protein>
<evidence type="ECO:0000313" key="3">
    <source>
        <dbReference type="Proteomes" id="UP001430848"/>
    </source>
</evidence>
<dbReference type="Pfam" id="PF22939">
    <property type="entry name" value="WHD_GPIID"/>
    <property type="match status" value="1"/>
</dbReference>